<dbReference type="KEGG" id="cpis:HS961_20855"/>
<proteinExistence type="predicted"/>
<gene>
    <name evidence="4" type="ORF">HS961_20855</name>
</gene>
<sequence length="142" mass="15605">MTEELGTTGPAGLHQPLIGIVDDDASVRMALANWLRSIGISSHTFASGEELLRSPVLAQLCCLILDQRMPGMTGLEVMRALELAGQRIPTIMVSAHDDQETQLRADTAGAFAFVPKPFADFTLMERVHDALDRCQEHHRRTP</sequence>
<protein>
    <submittedName>
        <fullName evidence="4">Response regulator</fullName>
    </submittedName>
</protein>
<dbReference type="Proteomes" id="UP000515240">
    <property type="component" value="Chromosome"/>
</dbReference>
<evidence type="ECO:0000313" key="5">
    <source>
        <dbReference type="Proteomes" id="UP000515240"/>
    </source>
</evidence>
<dbReference type="Pfam" id="PF00072">
    <property type="entry name" value="Response_reg"/>
    <property type="match status" value="1"/>
</dbReference>
<feature type="modified residue" description="4-aspartylphosphate" evidence="2">
    <location>
        <position position="66"/>
    </location>
</feature>
<dbReference type="PANTHER" id="PTHR44591">
    <property type="entry name" value="STRESS RESPONSE REGULATOR PROTEIN 1"/>
    <property type="match status" value="1"/>
</dbReference>
<dbReference type="Gene3D" id="3.40.50.2300">
    <property type="match status" value="1"/>
</dbReference>
<evidence type="ECO:0000259" key="3">
    <source>
        <dbReference type="PROSITE" id="PS50110"/>
    </source>
</evidence>
<dbReference type="SUPFAM" id="SSF52172">
    <property type="entry name" value="CheY-like"/>
    <property type="match status" value="1"/>
</dbReference>
<keyword evidence="1 2" id="KW-0597">Phosphoprotein</keyword>
<feature type="domain" description="Response regulatory" evidence="3">
    <location>
        <begin position="17"/>
        <end position="131"/>
    </location>
</feature>
<dbReference type="InterPro" id="IPR001789">
    <property type="entry name" value="Sig_transdc_resp-reg_receiver"/>
</dbReference>
<accession>A0A7G5EM71</accession>
<dbReference type="InterPro" id="IPR011006">
    <property type="entry name" value="CheY-like_superfamily"/>
</dbReference>
<dbReference type="RefSeq" id="WP_182325317.1">
    <property type="nucleotide sequence ID" value="NZ_CP058554.1"/>
</dbReference>
<evidence type="ECO:0000313" key="4">
    <source>
        <dbReference type="EMBL" id="QMV75096.1"/>
    </source>
</evidence>
<dbReference type="SMART" id="SM00448">
    <property type="entry name" value="REC"/>
    <property type="match status" value="1"/>
</dbReference>
<dbReference type="PROSITE" id="PS50110">
    <property type="entry name" value="RESPONSE_REGULATORY"/>
    <property type="match status" value="1"/>
</dbReference>
<dbReference type="PANTHER" id="PTHR44591:SF25">
    <property type="entry name" value="CHEMOTAXIS TWO-COMPONENT RESPONSE REGULATOR"/>
    <property type="match status" value="1"/>
</dbReference>
<evidence type="ECO:0000256" key="1">
    <source>
        <dbReference type="ARBA" id="ARBA00022553"/>
    </source>
</evidence>
<reference evidence="4 5" key="1">
    <citation type="journal article" date="2020" name="G3 (Bethesda)">
        <title>CeMbio - The Caenorhabditis elegans Microbiome Resource.</title>
        <authorList>
            <person name="Dirksen P."/>
            <person name="Assie A."/>
            <person name="Zimmermann J."/>
            <person name="Zhang F."/>
            <person name="Tietje A.M."/>
            <person name="Marsh S.A."/>
            <person name="Felix M.A."/>
            <person name="Shapira M."/>
            <person name="Kaleta C."/>
            <person name="Schulenburg H."/>
            <person name="Samuel B."/>
        </authorList>
    </citation>
    <scope>NUCLEOTIDE SEQUENCE [LARGE SCALE GENOMIC DNA]</scope>
    <source>
        <strain evidence="4 5">BIGb0172</strain>
    </source>
</reference>
<evidence type="ECO:0000256" key="2">
    <source>
        <dbReference type="PROSITE-ProRule" id="PRU00169"/>
    </source>
</evidence>
<organism evidence="4 5">
    <name type="scientific">Comamonas piscis</name>
    <dbReference type="NCBI Taxonomy" id="1562974"/>
    <lineage>
        <taxon>Bacteria</taxon>
        <taxon>Pseudomonadati</taxon>
        <taxon>Pseudomonadota</taxon>
        <taxon>Betaproteobacteria</taxon>
        <taxon>Burkholderiales</taxon>
        <taxon>Comamonadaceae</taxon>
        <taxon>Comamonas</taxon>
    </lineage>
</organism>
<keyword evidence="5" id="KW-1185">Reference proteome</keyword>
<name>A0A7G5EM71_9BURK</name>
<dbReference type="InterPro" id="IPR050595">
    <property type="entry name" value="Bact_response_regulator"/>
</dbReference>
<dbReference type="EMBL" id="CP058554">
    <property type="protein sequence ID" value="QMV75096.1"/>
    <property type="molecule type" value="Genomic_DNA"/>
</dbReference>
<dbReference type="AlphaFoldDB" id="A0A7G5EM71"/>
<dbReference type="GO" id="GO:0000160">
    <property type="term" value="P:phosphorelay signal transduction system"/>
    <property type="evidence" value="ECO:0007669"/>
    <property type="project" value="InterPro"/>
</dbReference>